<accession>A0A917UTQ1</accession>
<dbReference type="GO" id="GO:0005829">
    <property type="term" value="C:cytosol"/>
    <property type="evidence" value="ECO:0007669"/>
    <property type="project" value="TreeGrafter"/>
</dbReference>
<keyword evidence="7" id="KW-1185">Reference proteome</keyword>
<comment type="caution">
    <text evidence="6">The sequence shown here is derived from an EMBL/GenBank/DDBJ whole genome shotgun (WGS) entry which is preliminary data.</text>
</comment>
<evidence type="ECO:0000259" key="4">
    <source>
        <dbReference type="Pfam" id="PF20695"/>
    </source>
</evidence>
<gene>
    <name evidence="6" type="ORF">GCM10008939_30410</name>
</gene>
<name>A0A917UTQ1_9DEIO</name>
<evidence type="ECO:0000259" key="3">
    <source>
        <dbReference type="Pfam" id="PF01977"/>
    </source>
</evidence>
<sequence>MSFPDLQSFLRLLDERGELLRVSTPVSRDLEITEIADRLVKKGGPAVLFENVIGSPFPLVIGMLGTADRVALSLGLPDLDALAVRVRDLIDLSGAKGVGGMLSQLPKLRDAMNLPPRRVRKAASQEVVWRGDQVDLNKLPVLKCWPLDGGPFVTLPLVITRDPETGERNMGMYRMQVMGPRETGMHWQRHKTGARHLEKARKLGKRLEVAVALGGDPALIYAATAPLPPIPGLDEFALAGFLRGQRYPLVKGVTVDLDVPANAEFILEGYVDPQEDWKTEGPFGDHTGFYTLPELYPRFHVTAVTMRRHPIYPATIVGRPPMEDAYLIEASERLFLPAAQLILPELSDYHMPPAGVAHNLVFASIKKRFPGEGYKTANGLFGLGQMMFAKVIVVLDDGVPVNNFGEVWREVARRAVPGRDTLSTRGPMDALDHSSRGWSYGGKLIIDATGKLAEELGSGTGSRQGQNEGEGGGEVPFVPRASTDLPTFEGVVAQRQSADGYWYVALDKTRPGQAQELAAAFAAHPAAAGVRHLLICDEQTDVTDDQDAWWTILNNIDAERDVWVLPHGEHRLLAWDGARKLPEEGFVRPWPPKIVMDKSVMDRVDARWHVYGLPEQWR</sequence>
<dbReference type="PANTHER" id="PTHR30108:SF17">
    <property type="entry name" value="FERULIC ACID DECARBOXYLASE 1"/>
    <property type="match status" value="1"/>
</dbReference>
<dbReference type="AlphaFoldDB" id="A0A917UTQ1"/>
<dbReference type="Proteomes" id="UP000635726">
    <property type="component" value="Unassembled WGS sequence"/>
</dbReference>
<dbReference type="Pfam" id="PF20695">
    <property type="entry name" value="UbiD_N"/>
    <property type="match status" value="1"/>
</dbReference>
<protein>
    <submittedName>
        <fullName evidence="6">Menaquinone biosynthesis decarboxylase</fullName>
    </submittedName>
</protein>
<dbReference type="NCBIfam" id="TIGR03701">
    <property type="entry name" value="mena_SCO4490"/>
    <property type="match status" value="1"/>
</dbReference>
<dbReference type="PANTHER" id="PTHR30108">
    <property type="entry name" value="3-OCTAPRENYL-4-HYDROXYBENZOATE CARBOXY-LYASE-RELATED"/>
    <property type="match status" value="1"/>
</dbReference>
<dbReference type="InterPro" id="IPR049381">
    <property type="entry name" value="UbiD-like_C"/>
</dbReference>
<feature type="compositionally biased region" description="Gly residues" evidence="2">
    <location>
        <begin position="458"/>
        <end position="474"/>
    </location>
</feature>
<dbReference type="InterPro" id="IPR048304">
    <property type="entry name" value="UbiD_Rift_dom"/>
</dbReference>
<reference evidence="6" key="1">
    <citation type="journal article" date="2014" name="Int. J. Syst. Evol. Microbiol.">
        <title>Complete genome sequence of Corynebacterium casei LMG S-19264T (=DSM 44701T), isolated from a smear-ripened cheese.</title>
        <authorList>
            <consortium name="US DOE Joint Genome Institute (JGI-PGF)"/>
            <person name="Walter F."/>
            <person name="Albersmeier A."/>
            <person name="Kalinowski J."/>
            <person name="Ruckert C."/>
        </authorList>
    </citation>
    <scope>NUCLEOTIDE SEQUENCE</scope>
    <source>
        <strain evidence="6">JCM 14371</strain>
    </source>
</reference>
<dbReference type="InterPro" id="IPR002830">
    <property type="entry name" value="UbiD"/>
</dbReference>
<dbReference type="RefSeq" id="WP_188964161.1">
    <property type="nucleotide sequence ID" value="NZ_BMOE01000013.1"/>
</dbReference>
<feature type="domain" description="3-octaprenyl-4-hydroxybenzoate carboxy-lyase-like Rift-related" evidence="3">
    <location>
        <begin position="119"/>
        <end position="320"/>
    </location>
</feature>
<organism evidence="6 7">
    <name type="scientific">Deinococcus aquiradiocola</name>
    <dbReference type="NCBI Taxonomy" id="393059"/>
    <lineage>
        <taxon>Bacteria</taxon>
        <taxon>Thermotogati</taxon>
        <taxon>Deinococcota</taxon>
        <taxon>Deinococci</taxon>
        <taxon>Deinococcales</taxon>
        <taxon>Deinococcaceae</taxon>
        <taxon>Deinococcus</taxon>
    </lineage>
</organism>
<feature type="domain" description="3-octaprenyl-4-hydroxybenzoate carboxy-lyase-like N-terminal" evidence="4">
    <location>
        <begin position="11"/>
        <end position="82"/>
    </location>
</feature>
<evidence type="ECO:0000256" key="2">
    <source>
        <dbReference type="SAM" id="MobiDB-lite"/>
    </source>
</evidence>
<dbReference type="NCBIfam" id="TIGR00148">
    <property type="entry name" value="UbiD family decarboxylase"/>
    <property type="match status" value="1"/>
</dbReference>
<evidence type="ECO:0000259" key="5">
    <source>
        <dbReference type="Pfam" id="PF20696"/>
    </source>
</evidence>
<dbReference type="Pfam" id="PF01977">
    <property type="entry name" value="UbiD"/>
    <property type="match status" value="1"/>
</dbReference>
<dbReference type="InterPro" id="IPR022390">
    <property type="entry name" value="HBDC"/>
</dbReference>
<dbReference type="InterPro" id="IPR049383">
    <property type="entry name" value="UbiD-like_N"/>
</dbReference>
<dbReference type="Pfam" id="PF20696">
    <property type="entry name" value="UbiD_C"/>
    <property type="match status" value="2"/>
</dbReference>
<reference evidence="6" key="2">
    <citation type="submission" date="2020-09" db="EMBL/GenBank/DDBJ databases">
        <authorList>
            <person name="Sun Q."/>
            <person name="Ohkuma M."/>
        </authorList>
    </citation>
    <scope>NUCLEOTIDE SEQUENCE</scope>
    <source>
        <strain evidence="6">JCM 14371</strain>
    </source>
</reference>
<dbReference type="SUPFAM" id="SSF50475">
    <property type="entry name" value="FMN-binding split barrel"/>
    <property type="match status" value="1"/>
</dbReference>
<evidence type="ECO:0000313" key="7">
    <source>
        <dbReference type="Proteomes" id="UP000635726"/>
    </source>
</evidence>
<dbReference type="SUPFAM" id="SSF143968">
    <property type="entry name" value="UbiD C-terminal domain-like"/>
    <property type="match status" value="2"/>
</dbReference>
<dbReference type="GO" id="GO:0006744">
    <property type="term" value="P:ubiquinone biosynthetic process"/>
    <property type="evidence" value="ECO:0007669"/>
    <property type="project" value="TreeGrafter"/>
</dbReference>
<feature type="region of interest" description="Disordered" evidence="2">
    <location>
        <begin position="455"/>
        <end position="476"/>
    </location>
</feature>
<dbReference type="Gene3D" id="3.40.1670.10">
    <property type="entry name" value="UbiD C-terminal domain-like"/>
    <property type="match status" value="2"/>
</dbReference>
<dbReference type="GO" id="GO:0008694">
    <property type="term" value="F:4-hydroxy-3-polyprenylbenzoate decarboxylase activity"/>
    <property type="evidence" value="ECO:0007669"/>
    <property type="project" value="TreeGrafter"/>
</dbReference>
<dbReference type="Gene3D" id="1.20.5.570">
    <property type="entry name" value="Single helix bin"/>
    <property type="match status" value="1"/>
</dbReference>
<evidence type="ECO:0000313" key="6">
    <source>
        <dbReference type="EMBL" id="GGJ84451.1"/>
    </source>
</evidence>
<feature type="domain" description="3-octaprenyl-4-hydroxybenzoate carboxy-lyase-like C-terminal" evidence="5">
    <location>
        <begin position="501"/>
        <end position="567"/>
    </location>
</feature>
<proteinExistence type="inferred from homology"/>
<feature type="domain" description="3-octaprenyl-4-hydroxybenzoate carboxy-lyase-like C-terminal" evidence="5">
    <location>
        <begin position="326"/>
        <end position="448"/>
    </location>
</feature>
<comment type="similarity">
    <text evidence="1">Belongs to the UbiD family.</text>
</comment>
<evidence type="ECO:0000256" key="1">
    <source>
        <dbReference type="ARBA" id="ARBA00010021"/>
    </source>
</evidence>
<dbReference type="EMBL" id="BMOE01000013">
    <property type="protein sequence ID" value="GGJ84451.1"/>
    <property type="molecule type" value="Genomic_DNA"/>
</dbReference>